<accession>A0AAE0KYM6</accession>
<dbReference type="InterPro" id="IPR058773">
    <property type="entry name" value="SGL_GH162"/>
</dbReference>
<gene>
    <name evidence="3" type="ORF">CYMTET_25735</name>
</gene>
<name>A0AAE0KYM6_9CHLO</name>
<protein>
    <recommendedName>
        <fullName evidence="2">Endo-beta-1,2-glucanase SGL domain-containing protein</fullName>
    </recommendedName>
</protein>
<proteinExistence type="predicted"/>
<dbReference type="EMBL" id="LGRX02013816">
    <property type="protein sequence ID" value="KAK3265591.1"/>
    <property type="molecule type" value="Genomic_DNA"/>
</dbReference>
<reference evidence="3 4" key="1">
    <citation type="journal article" date="2015" name="Genome Biol. Evol.">
        <title>Comparative Genomics of a Bacterivorous Green Alga Reveals Evolutionary Causalities and Consequences of Phago-Mixotrophic Mode of Nutrition.</title>
        <authorList>
            <person name="Burns J.A."/>
            <person name="Paasch A."/>
            <person name="Narechania A."/>
            <person name="Kim E."/>
        </authorList>
    </citation>
    <scope>NUCLEOTIDE SEQUENCE [LARGE SCALE GENOMIC DNA]</scope>
    <source>
        <strain evidence="3 4">PLY_AMNH</strain>
    </source>
</reference>
<evidence type="ECO:0000259" key="2">
    <source>
        <dbReference type="Pfam" id="PF26157"/>
    </source>
</evidence>
<feature type="domain" description="Endo-beta-1,2-glucanase SGL" evidence="2">
    <location>
        <begin position="118"/>
        <end position="402"/>
    </location>
</feature>
<sequence length="450" mass="49119">MVPSLPRKRGLPGYSHLVTALRRAVWGLLGISFGLLVAPLCSGEDAKERCCRFAEDEGLEEPLSAEQHLSYAADVLYWDGRFATVGSEAHVGVTNRTLCTADHVDLECSGATAFDCNSTGIPESTGMYTTASKEPLHLGMLASALNLSSLAFHWLGAASPEEGYNTSVRVLEVKIQEYEAYNASYPGHGGFLPWIGVSETVGQGFKPSSLTNVKIPALDNGELAWGLYAVVAALERSGEAVLAQRYRAYFDLLAGNARAFYWSSEGRVLCERVVLNSSAPVDTTNLAAEPDCQLADPFEGELMIFLLDLFGGLTEAEREALWASLADANVRVAYEDAQLDEAIDVQRGRHFSSHELWKFIQLPYTDHDTVRRLLANMERARSWHARLNGLPGFMASAYRSLSEYSDKVRTPRGSNCTKGLVPRTGHPPSTGLFTKGKERMQSPAGSGMQK</sequence>
<evidence type="ECO:0000313" key="4">
    <source>
        <dbReference type="Proteomes" id="UP001190700"/>
    </source>
</evidence>
<feature type="region of interest" description="Disordered" evidence="1">
    <location>
        <begin position="409"/>
        <end position="450"/>
    </location>
</feature>
<dbReference type="AlphaFoldDB" id="A0AAE0KYM6"/>
<dbReference type="Proteomes" id="UP001190700">
    <property type="component" value="Unassembled WGS sequence"/>
</dbReference>
<comment type="caution">
    <text evidence="3">The sequence shown here is derived from an EMBL/GenBank/DDBJ whole genome shotgun (WGS) entry which is preliminary data.</text>
</comment>
<dbReference type="Pfam" id="PF26157">
    <property type="entry name" value="SGL_GH162"/>
    <property type="match status" value="1"/>
</dbReference>
<keyword evidence="4" id="KW-1185">Reference proteome</keyword>
<organism evidence="3 4">
    <name type="scientific">Cymbomonas tetramitiformis</name>
    <dbReference type="NCBI Taxonomy" id="36881"/>
    <lineage>
        <taxon>Eukaryota</taxon>
        <taxon>Viridiplantae</taxon>
        <taxon>Chlorophyta</taxon>
        <taxon>Pyramimonadophyceae</taxon>
        <taxon>Pyramimonadales</taxon>
        <taxon>Pyramimonadaceae</taxon>
        <taxon>Cymbomonas</taxon>
    </lineage>
</organism>
<evidence type="ECO:0000256" key="1">
    <source>
        <dbReference type="SAM" id="MobiDB-lite"/>
    </source>
</evidence>
<evidence type="ECO:0000313" key="3">
    <source>
        <dbReference type="EMBL" id="KAK3265591.1"/>
    </source>
</evidence>